<reference evidence="3" key="2">
    <citation type="submission" date="2023-05" db="EMBL/GenBank/DDBJ databases">
        <authorList>
            <consortium name="Lawrence Berkeley National Laboratory"/>
            <person name="Steindorff A."/>
            <person name="Hensen N."/>
            <person name="Bonometti L."/>
            <person name="Westerberg I."/>
            <person name="Brannstrom I.O."/>
            <person name="Guillou S."/>
            <person name="Cros-Aarteil S."/>
            <person name="Calhoun S."/>
            <person name="Haridas S."/>
            <person name="Kuo A."/>
            <person name="Mondo S."/>
            <person name="Pangilinan J."/>
            <person name="Riley R."/>
            <person name="Labutti K."/>
            <person name="Andreopoulos B."/>
            <person name="Lipzen A."/>
            <person name="Chen C."/>
            <person name="Yanf M."/>
            <person name="Daum C."/>
            <person name="Ng V."/>
            <person name="Clum A."/>
            <person name="Ohm R."/>
            <person name="Martin F."/>
            <person name="Silar P."/>
            <person name="Natvig D."/>
            <person name="Lalanne C."/>
            <person name="Gautier V."/>
            <person name="Ament-Velasquez S.L."/>
            <person name="Kruys A."/>
            <person name="Hutchinson M.I."/>
            <person name="Powell A.J."/>
            <person name="Barry K."/>
            <person name="Miller A.N."/>
            <person name="Grigoriev I.V."/>
            <person name="Debuchy R."/>
            <person name="Gladieux P."/>
            <person name="Thoren M.H."/>
            <person name="Johannesson H."/>
        </authorList>
    </citation>
    <scope>NUCLEOTIDE SEQUENCE</scope>
    <source>
        <strain evidence="3">CBS 731.68</strain>
    </source>
</reference>
<evidence type="ECO:0000313" key="3">
    <source>
        <dbReference type="EMBL" id="KAK4125679.1"/>
    </source>
</evidence>
<dbReference type="AlphaFoldDB" id="A0AAN6Z668"/>
<evidence type="ECO:0000259" key="2">
    <source>
        <dbReference type="Pfam" id="PF22942"/>
    </source>
</evidence>
<dbReference type="Proteomes" id="UP001302602">
    <property type="component" value="Unassembled WGS sequence"/>
</dbReference>
<dbReference type="RefSeq" id="XP_062649450.1">
    <property type="nucleotide sequence ID" value="XM_062796106.1"/>
</dbReference>
<dbReference type="Pfam" id="PF22942">
    <property type="entry name" value="DUF7025"/>
    <property type="match status" value="1"/>
</dbReference>
<comment type="caution">
    <text evidence="3">The sequence shown here is derived from an EMBL/GenBank/DDBJ whole genome shotgun (WGS) entry which is preliminary data.</text>
</comment>
<feature type="domain" description="DUF7025" evidence="2">
    <location>
        <begin position="77"/>
        <end position="163"/>
    </location>
</feature>
<protein>
    <recommendedName>
        <fullName evidence="2">DUF7025 domain-containing protein</fullName>
    </recommendedName>
</protein>
<reference evidence="3" key="1">
    <citation type="journal article" date="2023" name="Mol. Phylogenet. Evol.">
        <title>Genome-scale phylogeny and comparative genomics of the fungal order Sordariales.</title>
        <authorList>
            <person name="Hensen N."/>
            <person name="Bonometti L."/>
            <person name="Westerberg I."/>
            <person name="Brannstrom I.O."/>
            <person name="Guillou S."/>
            <person name="Cros-Aarteil S."/>
            <person name="Calhoun S."/>
            <person name="Haridas S."/>
            <person name="Kuo A."/>
            <person name="Mondo S."/>
            <person name="Pangilinan J."/>
            <person name="Riley R."/>
            <person name="LaButti K."/>
            <person name="Andreopoulos B."/>
            <person name="Lipzen A."/>
            <person name="Chen C."/>
            <person name="Yan M."/>
            <person name="Daum C."/>
            <person name="Ng V."/>
            <person name="Clum A."/>
            <person name="Steindorff A."/>
            <person name="Ohm R.A."/>
            <person name="Martin F."/>
            <person name="Silar P."/>
            <person name="Natvig D.O."/>
            <person name="Lalanne C."/>
            <person name="Gautier V."/>
            <person name="Ament-Velasquez S.L."/>
            <person name="Kruys A."/>
            <person name="Hutchinson M.I."/>
            <person name="Powell A.J."/>
            <person name="Barry K."/>
            <person name="Miller A.N."/>
            <person name="Grigoriev I.V."/>
            <person name="Debuchy R."/>
            <person name="Gladieux P."/>
            <person name="Hiltunen Thoren M."/>
            <person name="Johannesson H."/>
        </authorList>
    </citation>
    <scope>NUCLEOTIDE SEQUENCE</scope>
    <source>
        <strain evidence="3">CBS 731.68</strain>
    </source>
</reference>
<sequence>MPSRDSLEEVRFGSEESSTTTDPARMLTPSSGTDPGKGFSHVMDMISRRESDASGPARLALDIIQSEPKDHDISFSDGGKIVFDRLHLLYHAGSTIYSSDEGGWRAYRIDKVERASGPAHAAFLHVHAFYVNFDEPGKRLVPQHQLLVVPWYSSARRIRSLDLWSDWYIHKTYLNLPKKLFERGKHFWGLRGDRTSVARKLQPLDVGCFGSLKQAYGRQIEGLMRMHINYRSKLEFLCAFREAFFASITERISRVVFQGLA</sequence>
<feature type="compositionally biased region" description="Basic and acidic residues" evidence="1">
    <location>
        <begin position="1"/>
        <end position="14"/>
    </location>
</feature>
<gene>
    <name evidence="3" type="ORF">N657DRAFT_678750</name>
</gene>
<evidence type="ECO:0000313" key="4">
    <source>
        <dbReference type="Proteomes" id="UP001302602"/>
    </source>
</evidence>
<dbReference type="EMBL" id="MU853225">
    <property type="protein sequence ID" value="KAK4125679.1"/>
    <property type="molecule type" value="Genomic_DNA"/>
</dbReference>
<accession>A0AAN6Z668</accession>
<organism evidence="3 4">
    <name type="scientific">Parathielavia appendiculata</name>
    <dbReference type="NCBI Taxonomy" id="2587402"/>
    <lineage>
        <taxon>Eukaryota</taxon>
        <taxon>Fungi</taxon>
        <taxon>Dikarya</taxon>
        <taxon>Ascomycota</taxon>
        <taxon>Pezizomycotina</taxon>
        <taxon>Sordariomycetes</taxon>
        <taxon>Sordariomycetidae</taxon>
        <taxon>Sordariales</taxon>
        <taxon>Chaetomiaceae</taxon>
        <taxon>Parathielavia</taxon>
    </lineage>
</organism>
<keyword evidence="4" id="KW-1185">Reference proteome</keyword>
<evidence type="ECO:0000256" key="1">
    <source>
        <dbReference type="SAM" id="MobiDB-lite"/>
    </source>
</evidence>
<feature type="compositionally biased region" description="Polar residues" evidence="1">
    <location>
        <begin position="15"/>
        <end position="33"/>
    </location>
</feature>
<name>A0AAN6Z668_9PEZI</name>
<feature type="region of interest" description="Disordered" evidence="1">
    <location>
        <begin position="1"/>
        <end position="41"/>
    </location>
</feature>
<dbReference type="InterPro" id="IPR054289">
    <property type="entry name" value="DUF7025"/>
</dbReference>
<dbReference type="GeneID" id="87832874"/>
<proteinExistence type="predicted"/>